<name>A0A4C1UXF4_EUMVA</name>
<evidence type="ECO:0000313" key="1">
    <source>
        <dbReference type="EMBL" id="GBP31138.1"/>
    </source>
</evidence>
<dbReference type="EMBL" id="BGZK01000242">
    <property type="protein sequence ID" value="GBP31138.1"/>
    <property type="molecule type" value="Genomic_DNA"/>
</dbReference>
<evidence type="ECO:0000313" key="2">
    <source>
        <dbReference type="Proteomes" id="UP000299102"/>
    </source>
</evidence>
<sequence>MSPPARLHPSDVYVCDRLTQQAFICRRTSSRSRVFPMAGDGSAVKALSSNPKCGAFRSVHTLISGYNKVSFSTSRGYFRECSQSPNVETT</sequence>
<reference evidence="1 2" key="1">
    <citation type="journal article" date="2019" name="Commun. Biol.">
        <title>The bagworm genome reveals a unique fibroin gene that provides high tensile strength.</title>
        <authorList>
            <person name="Kono N."/>
            <person name="Nakamura H."/>
            <person name="Ohtoshi R."/>
            <person name="Tomita M."/>
            <person name="Numata K."/>
            <person name="Arakawa K."/>
        </authorList>
    </citation>
    <scope>NUCLEOTIDE SEQUENCE [LARGE SCALE GENOMIC DNA]</scope>
</reference>
<protein>
    <submittedName>
        <fullName evidence="1">Uncharacterized protein</fullName>
    </submittedName>
</protein>
<gene>
    <name evidence="1" type="ORF">EVAR_21576_1</name>
</gene>
<accession>A0A4C1UXF4</accession>
<proteinExistence type="predicted"/>
<comment type="caution">
    <text evidence="1">The sequence shown here is derived from an EMBL/GenBank/DDBJ whole genome shotgun (WGS) entry which is preliminary data.</text>
</comment>
<dbReference type="Proteomes" id="UP000299102">
    <property type="component" value="Unassembled WGS sequence"/>
</dbReference>
<organism evidence="1 2">
    <name type="scientific">Eumeta variegata</name>
    <name type="common">Bagworm moth</name>
    <name type="synonym">Eumeta japonica</name>
    <dbReference type="NCBI Taxonomy" id="151549"/>
    <lineage>
        <taxon>Eukaryota</taxon>
        <taxon>Metazoa</taxon>
        <taxon>Ecdysozoa</taxon>
        <taxon>Arthropoda</taxon>
        <taxon>Hexapoda</taxon>
        <taxon>Insecta</taxon>
        <taxon>Pterygota</taxon>
        <taxon>Neoptera</taxon>
        <taxon>Endopterygota</taxon>
        <taxon>Lepidoptera</taxon>
        <taxon>Glossata</taxon>
        <taxon>Ditrysia</taxon>
        <taxon>Tineoidea</taxon>
        <taxon>Psychidae</taxon>
        <taxon>Oiketicinae</taxon>
        <taxon>Eumeta</taxon>
    </lineage>
</organism>
<dbReference type="AlphaFoldDB" id="A0A4C1UXF4"/>
<keyword evidence="2" id="KW-1185">Reference proteome</keyword>